<evidence type="ECO:0000256" key="8">
    <source>
        <dbReference type="SAM" id="Phobius"/>
    </source>
</evidence>
<feature type="non-terminal residue" evidence="9">
    <location>
        <position position="498"/>
    </location>
</feature>
<dbReference type="PANTHER" id="PTHR33908:SF11">
    <property type="entry name" value="MEMBRANE PROTEIN"/>
    <property type="match status" value="1"/>
</dbReference>
<dbReference type="EMBL" id="UINC01047302">
    <property type="protein sequence ID" value="SVB56411.1"/>
    <property type="molecule type" value="Genomic_DNA"/>
</dbReference>
<keyword evidence="5 8" id="KW-0812">Transmembrane</keyword>
<dbReference type="PANTHER" id="PTHR33908">
    <property type="entry name" value="MANNOSYLTRANSFERASE YKCB-RELATED"/>
    <property type="match status" value="1"/>
</dbReference>
<keyword evidence="3" id="KW-0328">Glycosyltransferase</keyword>
<dbReference type="GO" id="GO:0008610">
    <property type="term" value="P:lipid biosynthetic process"/>
    <property type="evidence" value="ECO:0007669"/>
    <property type="project" value="UniProtKB-ARBA"/>
</dbReference>
<evidence type="ECO:0000256" key="3">
    <source>
        <dbReference type="ARBA" id="ARBA00022676"/>
    </source>
</evidence>
<dbReference type="GO" id="GO:0005886">
    <property type="term" value="C:plasma membrane"/>
    <property type="evidence" value="ECO:0007669"/>
    <property type="project" value="UniProtKB-SubCell"/>
</dbReference>
<evidence type="ECO:0000256" key="5">
    <source>
        <dbReference type="ARBA" id="ARBA00022692"/>
    </source>
</evidence>
<keyword evidence="2" id="KW-1003">Cell membrane</keyword>
<feature type="transmembrane region" description="Helical" evidence="8">
    <location>
        <begin position="12"/>
        <end position="34"/>
    </location>
</feature>
<feature type="transmembrane region" description="Helical" evidence="8">
    <location>
        <begin position="320"/>
        <end position="338"/>
    </location>
</feature>
<comment type="subcellular location">
    <subcellularLocation>
        <location evidence="1">Cell membrane</location>
        <topology evidence="1">Multi-pass membrane protein</topology>
    </subcellularLocation>
</comment>
<dbReference type="AlphaFoldDB" id="A0A382F2Q4"/>
<feature type="transmembrane region" description="Helical" evidence="8">
    <location>
        <begin position="94"/>
        <end position="114"/>
    </location>
</feature>
<dbReference type="GO" id="GO:0016763">
    <property type="term" value="F:pentosyltransferase activity"/>
    <property type="evidence" value="ECO:0007669"/>
    <property type="project" value="TreeGrafter"/>
</dbReference>
<organism evidence="9">
    <name type="scientific">marine metagenome</name>
    <dbReference type="NCBI Taxonomy" id="408172"/>
    <lineage>
        <taxon>unclassified sequences</taxon>
        <taxon>metagenomes</taxon>
        <taxon>ecological metagenomes</taxon>
    </lineage>
</organism>
<accession>A0A382F2Q4</accession>
<dbReference type="Pfam" id="PF09852">
    <property type="entry name" value="DUF2079"/>
    <property type="match status" value="1"/>
</dbReference>
<feature type="transmembrane region" description="Helical" evidence="8">
    <location>
        <begin position="268"/>
        <end position="288"/>
    </location>
</feature>
<evidence type="ECO:0000256" key="4">
    <source>
        <dbReference type="ARBA" id="ARBA00022679"/>
    </source>
</evidence>
<keyword evidence="7 8" id="KW-0472">Membrane</keyword>
<feature type="transmembrane region" description="Helical" evidence="8">
    <location>
        <begin position="350"/>
        <end position="369"/>
    </location>
</feature>
<evidence type="ECO:0000256" key="6">
    <source>
        <dbReference type="ARBA" id="ARBA00022989"/>
    </source>
</evidence>
<evidence type="ECO:0000256" key="7">
    <source>
        <dbReference type="ARBA" id="ARBA00023136"/>
    </source>
</evidence>
<proteinExistence type="predicted"/>
<evidence type="ECO:0000256" key="1">
    <source>
        <dbReference type="ARBA" id="ARBA00004651"/>
    </source>
</evidence>
<evidence type="ECO:0000256" key="2">
    <source>
        <dbReference type="ARBA" id="ARBA00022475"/>
    </source>
</evidence>
<name>A0A382F2Q4_9ZZZZ</name>
<feature type="transmembrane region" description="Helical" evidence="8">
    <location>
        <begin position="210"/>
        <end position="229"/>
    </location>
</feature>
<evidence type="ECO:0008006" key="10">
    <source>
        <dbReference type="Google" id="ProtNLM"/>
    </source>
</evidence>
<gene>
    <name evidence="9" type="ORF">METZ01_LOCUS209265</name>
</gene>
<dbReference type="InterPro" id="IPR050297">
    <property type="entry name" value="LipidA_mod_glycosyltrf_83"/>
</dbReference>
<sequence length="498" mass="57171">MQNLIESKPKIFSRNAIICLGIIALAGFLIRFFYFPDGIPITLDGANFFWYANDLSVSGTFPDNVNFPNNGWPTFLSVFFYFFNSDNFLDYMDLQRYVTIIISVSIIIPVYILCRKFCGNGLSLLGASLFVFQPRIIENSLTGLSEPLFILLELSCLVLFLQNNWKLKYLSFGFLALACLVRYEAIVLILPLSFLFLFKNRRDKTIIPRFLMAISIFLLVLLPMLFVRMDTMGYDGIFSHSVSAIGAYSSGANIVHGSEVAFSLIKSTALAVFPIFFIFLPLGIFGFFKNRNFDKYVILLFLVFLSLPFIYISVREISEPRYLLPLFPILSLFSIYTVKEIARKFNKTKLISIIIGITVLSLSVVYLDYNKIDYEYELDAYHIGLEVSKRTSVINDYHPEVKYVHNKIDVASHLGTFPVLSSEIKQKVKLIRTFDYAACVRDKALESGCRQFDYPSLNEFIDYGKNEGLTHIIADENENRPQFLKDVFKNEEKFLYLT</sequence>
<protein>
    <recommendedName>
        <fullName evidence="10">Glycosyltransferase RgtA/B/C/D-like domain-containing protein</fullName>
    </recommendedName>
</protein>
<dbReference type="InterPro" id="IPR018650">
    <property type="entry name" value="STSV1_Orf64"/>
</dbReference>
<keyword evidence="4" id="KW-0808">Transferase</keyword>
<keyword evidence="6 8" id="KW-1133">Transmembrane helix</keyword>
<reference evidence="9" key="1">
    <citation type="submission" date="2018-05" db="EMBL/GenBank/DDBJ databases">
        <authorList>
            <person name="Lanie J.A."/>
            <person name="Ng W.-L."/>
            <person name="Kazmierczak K.M."/>
            <person name="Andrzejewski T.M."/>
            <person name="Davidsen T.M."/>
            <person name="Wayne K.J."/>
            <person name="Tettelin H."/>
            <person name="Glass J.I."/>
            <person name="Rusch D."/>
            <person name="Podicherti R."/>
            <person name="Tsui H.-C.T."/>
            <person name="Winkler M.E."/>
        </authorList>
    </citation>
    <scope>NUCLEOTIDE SEQUENCE</scope>
</reference>
<feature type="transmembrane region" description="Helical" evidence="8">
    <location>
        <begin position="295"/>
        <end position="314"/>
    </location>
</feature>
<feature type="transmembrane region" description="Helical" evidence="8">
    <location>
        <begin position="174"/>
        <end position="198"/>
    </location>
</feature>
<feature type="transmembrane region" description="Helical" evidence="8">
    <location>
        <begin position="144"/>
        <end position="162"/>
    </location>
</feature>
<evidence type="ECO:0000313" key="9">
    <source>
        <dbReference type="EMBL" id="SVB56411.1"/>
    </source>
</evidence>